<protein>
    <submittedName>
        <fullName evidence="1">DUF1415 domain-containing protein</fullName>
    </submittedName>
</protein>
<dbReference type="Proteomes" id="UP000663992">
    <property type="component" value="Unassembled WGS sequence"/>
</dbReference>
<proteinExistence type="predicted"/>
<comment type="caution">
    <text evidence="1">The sequence shown here is derived from an EMBL/GenBank/DDBJ whole genome shotgun (WGS) entry which is preliminary data.</text>
</comment>
<keyword evidence="2" id="KW-1185">Reference proteome</keyword>
<gene>
    <name evidence="1" type="ORF">J0A65_16405</name>
</gene>
<evidence type="ECO:0000313" key="2">
    <source>
        <dbReference type="Proteomes" id="UP000663992"/>
    </source>
</evidence>
<organism evidence="1 2">
    <name type="scientific">Bowmanella yangjiangensis</name>
    <dbReference type="NCBI Taxonomy" id="2811230"/>
    <lineage>
        <taxon>Bacteria</taxon>
        <taxon>Pseudomonadati</taxon>
        <taxon>Pseudomonadota</taxon>
        <taxon>Gammaproteobacteria</taxon>
        <taxon>Alteromonadales</taxon>
        <taxon>Alteromonadaceae</taxon>
        <taxon>Bowmanella</taxon>
    </lineage>
</organism>
<dbReference type="InterPro" id="IPR009858">
    <property type="entry name" value="DUF1415"/>
</dbReference>
<accession>A0ABS3CYJ1</accession>
<dbReference type="Pfam" id="PF07209">
    <property type="entry name" value="DUF1415"/>
    <property type="match status" value="1"/>
</dbReference>
<name>A0ABS3CYJ1_9ALTE</name>
<evidence type="ECO:0000313" key="1">
    <source>
        <dbReference type="EMBL" id="MBN7821456.1"/>
    </source>
</evidence>
<reference evidence="1 2" key="1">
    <citation type="submission" date="2021-03" db="EMBL/GenBank/DDBJ databases">
        <title>novel species isolated from a fishpond in China.</title>
        <authorList>
            <person name="Lu H."/>
            <person name="Cai Z."/>
        </authorList>
    </citation>
    <scope>NUCLEOTIDE SEQUENCE [LARGE SCALE GENOMIC DNA]</scope>
    <source>
        <strain evidence="1 2">Y57</strain>
    </source>
</reference>
<sequence length="180" mass="20596">MMDDALIIKQTRHWVETLVVGLNFCPFAKKELANTRYQVCHQSGMVQAVERLLEECDFLDAHPEIVTSLLILPHFADFELYLQLLDEANLSLDNNALRGTYQLASFHPEYWFEGEAKDSPAHFTNRAPFPVLHLLRESSIELAVAKFRDPQNIPTRNIATAQKLGREQLQAMLEACKQQS</sequence>
<dbReference type="EMBL" id="JAFKCS010000018">
    <property type="protein sequence ID" value="MBN7821456.1"/>
    <property type="molecule type" value="Genomic_DNA"/>
</dbReference>